<dbReference type="SUPFAM" id="SSF46785">
    <property type="entry name" value="Winged helix' DNA-binding domain"/>
    <property type="match status" value="1"/>
</dbReference>
<gene>
    <name evidence="6" type="primary">cmpR_2</name>
    <name evidence="6" type="ORF">MET9862_02897</name>
</gene>
<keyword evidence="2" id="KW-0805">Transcription regulation</keyword>
<dbReference type="Gene3D" id="3.40.190.290">
    <property type="match status" value="1"/>
</dbReference>
<sequence length="330" mass="36308">MLIFDAAVAFYETEAQHGLVRHQRILTYVAEVARAGSIRRAAERLNITPSALTRQIQDVEYELGTPIFERLPQGMRLNAAGELLARHIRDQAADLDRVRSQIADLSGVRRGHVALACSQAFVTQTVPEEVEAYRARYPQVGFTVQVRDHAQAVAALTAFEADLALVLEPPPSADLHPLYSGHQPLCALMRAGHPLAAVDGPVRLRECLTHALALPDRSLAIRHHIEQALARRGVGLRPAVESGSLEFLRNLVLREDLVSLQIPSGIPDDPCLRSRPIDARDLTPMTVYLAQLRGRLLSVAAAKFADQLAARLNRQPLQARARAERTSEDG</sequence>
<dbReference type="InterPro" id="IPR036388">
    <property type="entry name" value="WH-like_DNA-bd_sf"/>
</dbReference>
<proteinExistence type="inferred from homology"/>
<evidence type="ECO:0000256" key="1">
    <source>
        <dbReference type="ARBA" id="ARBA00009437"/>
    </source>
</evidence>
<dbReference type="InterPro" id="IPR036390">
    <property type="entry name" value="WH_DNA-bd_sf"/>
</dbReference>
<dbReference type="GO" id="GO:0003677">
    <property type="term" value="F:DNA binding"/>
    <property type="evidence" value="ECO:0007669"/>
    <property type="project" value="UniProtKB-KW"/>
</dbReference>
<keyword evidence="4" id="KW-0804">Transcription</keyword>
<dbReference type="PANTHER" id="PTHR30419:SF8">
    <property type="entry name" value="NITROGEN ASSIMILATION TRANSCRIPTIONAL ACTIVATOR-RELATED"/>
    <property type="match status" value="1"/>
</dbReference>
<keyword evidence="7" id="KW-1185">Reference proteome</keyword>
<evidence type="ECO:0000313" key="7">
    <source>
        <dbReference type="Proteomes" id="UP000410984"/>
    </source>
</evidence>
<dbReference type="InterPro" id="IPR000847">
    <property type="entry name" value="LysR_HTH_N"/>
</dbReference>
<dbReference type="AlphaFoldDB" id="A0A509EDU7"/>
<evidence type="ECO:0000256" key="4">
    <source>
        <dbReference type="ARBA" id="ARBA00023163"/>
    </source>
</evidence>
<dbReference type="InterPro" id="IPR005119">
    <property type="entry name" value="LysR_subst-bd"/>
</dbReference>
<dbReference type="Pfam" id="PF03466">
    <property type="entry name" value="LysR_substrate"/>
    <property type="match status" value="1"/>
</dbReference>
<dbReference type="Proteomes" id="UP000410984">
    <property type="component" value="Unassembled WGS sequence"/>
</dbReference>
<dbReference type="PANTHER" id="PTHR30419">
    <property type="entry name" value="HTH-TYPE TRANSCRIPTIONAL REGULATOR YBHD"/>
    <property type="match status" value="1"/>
</dbReference>
<dbReference type="GO" id="GO:0003700">
    <property type="term" value="F:DNA-binding transcription factor activity"/>
    <property type="evidence" value="ECO:0007669"/>
    <property type="project" value="InterPro"/>
</dbReference>
<dbReference type="SUPFAM" id="SSF53850">
    <property type="entry name" value="Periplasmic binding protein-like II"/>
    <property type="match status" value="1"/>
</dbReference>
<dbReference type="InterPro" id="IPR050950">
    <property type="entry name" value="HTH-type_LysR_regulators"/>
</dbReference>
<name>A0A509EDU7_9HYPH</name>
<dbReference type="Pfam" id="PF00126">
    <property type="entry name" value="HTH_1"/>
    <property type="match status" value="1"/>
</dbReference>
<evidence type="ECO:0000259" key="5">
    <source>
        <dbReference type="PROSITE" id="PS50931"/>
    </source>
</evidence>
<comment type="similarity">
    <text evidence="1">Belongs to the LysR transcriptional regulatory family.</text>
</comment>
<dbReference type="Gene3D" id="1.10.10.10">
    <property type="entry name" value="Winged helix-like DNA-binding domain superfamily/Winged helix DNA-binding domain"/>
    <property type="match status" value="1"/>
</dbReference>
<accession>A0A509EDU7</accession>
<feature type="domain" description="HTH lysR-type" evidence="5">
    <location>
        <begin position="24"/>
        <end position="78"/>
    </location>
</feature>
<dbReference type="PROSITE" id="PS50931">
    <property type="entry name" value="HTH_LYSR"/>
    <property type="match status" value="1"/>
</dbReference>
<evidence type="ECO:0000313" key="6">
    <source>
        <dbReference type="EMBL" id="VUD72302.1"/>
    </source>
</evidence>
<reference evidence="6 7" key="1">
    <citation type="submission" date="2019-06" db="EMBL/GenBank/DDBJ databases">
        <authorList>
            <person name="Rodrigo-Torres L."/>
            <person name="Arahal R. D."/>
            <person name="Lucena T."/>
        </authorList>
    </citation>
    <scope>NUCLEOTIDE SEQUENCE [LARGE SCALE GENOMIC DNA]</scope>
    <source>
        <strain evidence="6 7">SB0023/3</strain>
    </source>
</reference>
<dbReference type="EMBL" id="CABFPH010000038">
    <property type="protein sequence ID" value="VUD72302.1"/>
    <property type="molecule type" value="Genomic_DNA"/>
</dbReference>
<dbReference type="GO" id="GO:0005829">
    <property type="term" value="C:cytosol"/>
    <property type="evidence" value="ECO:0007669"/>
    <property type="project" value="TreeGrafter"/>
</dbReference>
<protein>
    <submittedName>
        <fullName evidence="6">HTH-type transcriptional activator CmpR</fullName>
    </submittedName>
</protein>
<evidence type="ECO:0000256" key="2">
    <source>
        <dbReference type="ARBA" id="ARBA00023015"/>
    </source>
</evidence>
<keyword evidence="3" id="KW-0238">DNA-binding</keyword>
<evidence type="ECO:0000256" key="3">
    <source>
        <dbReference type="ARBA" id="ARBA00023125"/>
    </source>
</evidence>
<organism evidence="6 7">
    <name type="scientific">Methylobacterium symbioticum</name>
    <dbReference type="NCBI Taxonomy" id="2584084"/>
    <lineage>
        <taxon>Bacteria</taxon>
        <taxon>Pseudomonadati</taxon>
        <taxon>Pseudomonadota</taxon>
        <taxon>Alphaproteobacteria</taxon>
        <taxon>Hyphomicrobiales</taxon>
        <taxon>Methylobacteriaceae</taxon>
        <taxon>Methylobacterium</taxon>
    </lineage>
</organism>